<dbReference type="Gene3D" id="3.40.50.150">
    <property type="entry name" value="Vaccinia Virus protein VP39"/>
    <property type="match status" value="1"/>
</dbReference>
<evidence type="ECO:0000313" key="8">
    <source>
        <dbReference type="EMBL" id="MBB4660993.1"/>
    </source>
</evidence>
<dbReference type="Proteomes" id="UP000585272">
    <property type="component" value="Unassembled WGS sequence"/>
</dbReference>
<evidence type="ECO:0000259" key="7">
    <source>
        <dbReference type="PROSITE" id="PS50123"/>
    </source>
</evidence>
<dbReference type="InterPro" id="IPR022641">
    <property type="entry name" value="CheR_N"/>
</dbReference>
<evidence type="ECO:0000256" key="4">
    <source>
        <dbReference type="ARBA" id="ARBA00022679"/>
    </source>
</evidence>
<evidence type="ECO:0000256" key="3">
    <source>
        <dbReference type="ARBA" id="ARBA00022603"/>
    </source>
</evidence>
<comment type="catalytic activity">
    <reaction evidence="1">
        <text>L-glutamyl-[protein] + S-adenosyl-L-methionine = [protein]-L-glutamate 5-O-methyl ester + S-adenosyl-L-homocysteine</text>
        <dbReference type="Rhea" id="RHEA:24452"/>
        <dbReference type="Rhea" id="RHEA-COMP:10208"/>
        <dbReference type="Rhea" id="RHEA-COMP:10311"/>
        <dbReference type="ChEBI" id="CHEBI:29973"/>
        <dbReference type="ChEBI" id="CHEBI:57856"/>
        <dbReference type="ChEBI" id="CHEBI:59789"/>
        <dbReference type="ChEBI" id="CHEBI:82795"/>
        <dbReference type="EC" id="2.1.1.80"/>
    </reaction>
</comment>
<reference evidence="8 9" key="1">
    <citation type="submission" date="2020-08" db="EMBL/GenBank/DDBJ databases">
        <title>Genomic Encyclopedia of Archaeal and Bacterial Type Strains, Phase II (KMG-II): from individual species to whole genera.</title>
        <authorList>
            <person name="Goeker M."/>
        </authorList>
    </citation>
    <scope>NUCLEOTIDE SEQUENCE [LARGE SCALE GENOMIC DNA]</scope>
    <source>
        <strain evidence="8 9">DSM 23288</strain>
    </source>
</reference>
<keyword evidence="5" id="KW-0949">S-adenosyl-L-methionine</keyword>
<dbReference type="EMBL" id="JACHNU010000001">
    <property type="protein sequence ID" value="MBB4660993.1"/>
    <property type="molecule type" value="Genomic_DNA"/>
</dbReference>
<protein>
    <recommendedName>
        <fullName evidence="2">protein-glutamate O-methyltransferase</fullName>
        <ecNumber evidence="2">2.1.1.80</ecNumber>
    </recommendedName>
</protein>
<dbReference type="SUPFAM" id="SSF53335">
    <property type="entry name" value="S-adenosyl-L-methionine-dependent methyltransferases"/>
    <property type="match status" value="1"/>
</dbReference>
<dbReference type="PANTHER" id="PTHR24422">
    <property type="entry name" value="CHEMOTAXIS PROTEIN METHYLTRANSFERASE"/>
    <property type="match status" value="1"/>
</dbReference>
<keyword evidence="3 8" id="KW-0489">Methyltransferase</keyword>
<feature type="domain" description="CheR-type methyltransferase" evidence="7">
    <location>
        <begin position="32"/>
        <end position="289"/>
    </location>
</feature>
<keyword evidence="9" id="KW-1185">Reference proteome</keyword>
<dbReference type="InterPro" id="IPR036804">
    <property type="entry name" value="CheR_N_sf"/>
</dbReference>
<feature type="region of interest" description="Disordered" evidence="6">
    <location>
        <begin position="1"/>
        <end position="24"/>
    </location>
</feature>
<dbReference type="InterPro" id="IPR050903">
    <property type="entry name" value="Bact_Chemotaxis_MeTrfase"/>
</dbReference>
<dbReference type="PROSITE" id="PS50123">
    <property type="entry name" value="CHER"/>
    <property type="match status" value="1"/>
</dbReference>
<dbReference type="Pfam" id="PF01739">
    <property type="entry name" value="CheR"/>
    <property type="match status" value="1"/>
</dbReference>
<dbReference type="GO" id="GO:0032259">
    <property type="term" value="P:methylation"/>
    <property type="evidence" value="ECO:0007669"/>
    <property type="project" value="UniProtKB-KW"/>
</dbReference>
<dbReference type="CDD" id="cd02440">
    <property type="entry name" value="AdoMet_MTases"/>
    <property type="match status" value="1"/>
</dbReference>
<dbReference type="InterPro" id="IPR022642">
    <property type="entry name" value="CheR_C"/>
</dbReference>
<evidence type="ECO:0000313" key="9">
    <source>
        <dbReference type="Proteomes" id="UP000585272"/>
    </source>
</evidence>
<keyword evidence="4 8" id="KW-0808">Transferase</keyword>
<dbReference type="RefSeq" id="WP_183338774.1">
    <property type="nucleotide sequence ID" value="NZ_JACHNU010000001.1"/>
</dbReference>
<dbReference type="AlphaFoldDB" id="A0A840I9T0"/>
<gene>
    <name evidence="8" type="ORF">BDZ31_000566</name>
</gene>
<dbReference type="PRINTS" id="PR00996">
    <property type="entry name" value="CHERMTFRASE"/>
</dbReference>
<accession>A0A840I9T0</accession>
<dbReference type="GO" id="GO:0008983">
    <property type="term" value="F:protein-glutamate O-methyltransferase activity"/>
    <property type="evidence" value="ECO:0007669"/>
    <property type="project" value="UniProtKB-EC"/>
</dbReference>
<evidence type="ECO:0000256" key="5">
    <source>
        <dbReference type="ARBA" id="ARBA00022691"/>
    </source>
</evidence>
<dbReference type="InterPro" id="IPR029063">
    <property type="entry name" value="SAM-dependent_MTases_sf"/>
</dbReference>
<dbReference type="SUPFAM" id="SSF47757">
    <property type="entry name" value="Chemotaxis receptor methyltransferase CheR, N-terminal domain"/>
    <property type="match status" value="1"/>
</dbReference>
<dbReference type="Pfam" id="PF03705">
    <property type="entry name" value="CheR_N"/>
    <property type="match status" value="1"/>
</dbReference>
<evidence type="ECO:0000256" key="2">
    <source>
        <dbReference type="ARBA" id="ARBA00012534"/>
    </source>
</evidence>
<evidence type="ECO:0000256" key="1">
    <source>
        <dbReference type="ARBA" id="ARBA00001541"/>
    </source>
</evidence>
<dbReference type="SMART" id="SM00138">
    <property type="entry name" value="MeTrc"/>
    <property type="match status" value="1"/>
</dbReference>
<dbReference type="Gene3D" id="1.10.155.10">
    <property type="entry name" value="Chemotaxis receptor methyltransferase CheR, N-terminal domain"/>
    <property type="match status" value="1"/>
</dbReference>
<dbReference type="InterPro" id="IPR000780">
    <property type="entry name" value="CheR_MeTrfase"/>
</dbReference>
<sequence length="289" mass="33307">MSATAPRTGRTSPPGEISRPNPRPQAERFGDEYVAFCDGVRSLTQIDLGQYKRGQMERRIRTFAQRRGTPDLLAYLSALRSDRAELEGFLDRVTINVSQLWRNPEQWRVLEREVLPELIAAAPLRRMRAWSAGCSYGAEAYTLAALCRELDGGGRAEIVGTDIDRRMVERAERGRFSDEDARSASRELLERWFTREGEEWQARRELRSLVRFEVGDLLRMRPRRDAYDLVLCRNTVIYFTEEVRDALHERLVASLRPGGYLVIGSTERVSRPRELGLDATHPFTYRKSQ</sequence>
<feature type="compositionally biased region" description="Polar residues" evidence="6">
    <location>
        <begin position="1"/>
        <end position="11"/>
    </location>
</feature>
<dbReference type="PANTHER" id="PTHR24422:SF19">
    <property type="entry name" value="CHEMOTAXIS PROTEIN METHYLTRANSFERASE"/>
    <property type="match status" value="1"/>
</dbReference>
<comment type="caution">
    <text evidence="8">The sequence shown here is derived from an EMBL/GenBank/DDBJ whole genome shotgun (WGS) entry which is preliminary data.</text>
</comment>
<name>A0A840I9T0_9ACTN</name>
<organism evidence="8 9">
    <name type="scientific">Conexibacter arvalis</name>
    <dbReference type="NCBI Taxonomy" id="912552"/>
    <lineage>
        <taxon>Bacteria</taxon>
        <taxon>Bacillati</taxon>
        <taxon>Actinomycetota</taxon>
        <taxon>Thermoleophilia</taxon>
        <taxon>Solirubrobacterales</taxon>
        <taxon>Conexibacteraceae</taxon>
        <taxon>Conexibacter</taxon>
    </lineage>
</organism>
<evidence type="ECO:0000256" key="6">
    <source>
        <dbReference type="SAM" id="MobiDB-lite"/>
    </source>
</evidence>
<dbReference type="EC" id="2.1.1.80" evidence="2"/>
<proteinExistence type="predicted"/>